<feature type="domain" description="PTS EIIA type-1" evidence="7">
    <location>
        <begin position="28"/>
        <end position="132"/>
    </location>
</feature>
<keyword evidence="5" id="KW-0598">Phosphotransferase system</keyword>
<dbReference type="eggNOG" id="COG2190">
    <property type="taxonomic scope" value="Bacteria"/>
</dbReference>
<evidence type="ECO:0000256" key="4">
    <source>
        <dbReference type="ARBA" id="ARBA00022679"/>
    </source>
</evidence>
<dbReference type="Pfam" id="PF00358">
    <property type="entry name" value="PTS_EIIA_1"/>
    <property type="match status" value="1"/>
</dbReference>
<name>E7G9Z4_9FIRM</name>
<protein>
    <submittedName>
        <fullName evidence="8">PTS system glucose-specific EIICBA component protein</fullName>
    </submittedName>
</protein>
<dbReference type="FunFam" id="2.70.70.10:FF:000001">
    <property type="entry name" value="PTS system glucose-specific IIA component"/>
    <property type="match status" value="1"/>
</dbReference>
<evidence type="ECO:0000256" key="3">
    <source>
        <dbReference type="ARBA" id="ARBA00022597"/>
    </source>
</evidence>
<dbReference type="PROSITE" id="PS00371">
    <property type="entry name" value="PTS_EIIA_TYPE_1_HIS"/>
    <property type="match status" value="1"/>
</dbReference>
<evidence type="ECO:0000256" key="2">
    <source>
        <dbReference type="ARBA" id="ARBA00022448"/>
    </source>
</evidence>
<dbReference type="HOGENOM" id="CLU_012312_5_4_9"/>
<dbReference type="Gene3D" id="2.70.70.10">
    <property type="entry name" value="Glucose Permease (Domain IIA)"/>
    <property type="match status" value="1"/>
</dbReference>
<dbReference type="PANTHER" id="PTHR45008:SF1">
    <property type="entry name" value="PTS SYSTEM GLUCOSE-SPECIFIC EIIA COMPONENT"/>
    <property type="match status" value="1"/>
</dbReference>
<proteinExistence type="predicted"/>
<dbReference type="NCBIfam" id="TIGR00830">
    <property type="entry name" value="PTBA"/>
    <property type="match status" value="1"/>
</dbReference>
<keyword evidence="9" id="KW-1185">Reference proteome</keyword>
<dbReference type="InterPro" id="IPR001127">
    <property type="entry name" value="PTS_EIIA_1_perm"/>
</dbReference>
<comment type="subcellular location">
    <subcellularLocation>
        <location evidence="1">Cytoplasm</location>
    </subcellularLocation>
</comment>
<keyword evidence="4" id="KW-0808">Transferase</keyword>
<evidence type="ECO:0000259" key="7">
    <source>
        <dbReference type="PROSITE" id="PS51093"/>
    </source>
</evidence>
<dbReference type="Proteomes" id="UP000003157">
    <property type="component" value="Unassembled WGS sequence"/>
</dbReference>
<accession>E7G9Z4</accession>
<dbReference type="PROSITE" id="PS51093">
    <property type="entry name" value="PTS_EIIA_TYPE_1"/>
    <property type="match status" value="1"/>
</dbReference>
<keyword evidence="3" id="KW-0762">Sugar transport</keyword>
<sequence length="157" mass="17074">MINFIKINSEQVVAPVSGKCVSITQVNDEVFSSKAMGDGFAIIPKDCMVVSPVNGEVVLIAETKHAFGLKTKKGLEVLVHIGLDTVQLEGKGFNVHVKQGDKVKAGDQVISFDKTYVENSSIDMTTMTIFTSGMTEEVCLECYEKQVNQGDILITKI</sequence>
<dbReference type="AlphaFoldDB" id="E7G9Z4"/>
<dbReference type="PANTHER" id="PTHR45008">
    <property type="entry name" value="PTS SYSTEM GLUCOSE-SPECIFIC EIIA COMPONENT"/>
    <property type="match status" value="1"/>
</dbReference>
<gene>
    <name evidence="8" type="ORF">HMPREF9488_01584</name>
</gene>
<comment type="caution">
    <text evidence="8">The sequence shown here is derived from an EMBL/GenBank/DDBJ whole genome shotgun (WGS) entry which is preliminary data.</text>
</comment>
<dbReference type="SUPFAM" id="SSF51261">
    <property type="entry name" value="Duplicated hybrid motif"/>
    <property type="match status" value="1"/>
</dbReference>
<dbReference type="STRING" id="100884.GCA_000269565_03430"/>
<evidence type="ECO:0000313" key="8">
    <source>
        <dbReference type="EMBL" id="EFW05002.1"/>
    </source>
</evidence>
<dbReference type="InterPro" id="IPR050890">
    <property type="entry name" value="PTS_EIIA_component"/>
</dbReference>
<keyword evidence="2" id="KW-0813">Transport</keyword>
<evidence type="ECO:0000256" key="5">
    <source>
        <dbReference type="ARBA" id="ARBA00022683"/>
    </source>
</evidence>
<organism evidence="8 9">
    <name type="scientific">Coprobacillus cateniformis</name>
    <dbReference type="NCBI Taxonomy" id="100884"/>
    <lineage>
        <taxon>Bacteria</taxon>
        <taxon>Bacillati</taxon>
        <taxon>Bacillota</taxon>
        <taxon>Erysipelotrichia</taxon>
        <taxon>Erysipelotrichales</taxon>
        <taxon>Coprobacillaceae</taxon>
        <taxon>Coprobacillus</taxon>
    </lineage>
</organism>
<dbReference type="EMBL" id="ADKX01000030">
    <property type="protein sequence ID" value="EFW05002.1"/>
    <property type="molecule type" value="Genomic_DNA"/>
</dbReference>
<dbReference type="GO" id="GO:0005737">
    <property type="term" value="C:cytoplasm"/>
    <property type="evidence" value="ECO:0007669"/>
    <property type="project" value="UniProtKB-SubCell"/>
</dbReference>
<evidence type="ECO:0000256" key="1">
    <source>
        <dbReference type="ARBA" id="ARBA00004496"/>
    </source>
</evidence>
<keyword evidence="6" id="KW-0418">Kinase</keyword>
<dbReference type="GO" id="GO:0009401">
    <property type="term" value="P:phosphoenolpyruvate-dependent sugar phosphotransferase system"/>
    <property type="evidence" value="ECO:0007669"/>
    <property type="project" value="UniProtKB-KW"/>
</dbReference>
<evidence type="ECO:0000256" key="6">
    <source>
        <dbReference type="ARBA" id="ARBA00022777"/>
    </source>
</evidence>
<evidence type="ECO:0000313" key="9">
    <source>
        <dbReference type="Proteomes" id="UP000003157"/>
    </source>
</evidence>
<dbReference type="GO" id="GO:0016301">
    <property type="term" value="F:kinase activity"/>
    <property type="evidence" value="ECO:0007669"/>
    <property type="project" value="UniProtKB-KW"/>
</dbReference>
<reference evidence="8 9" key="1">
    <citation type="submission" date="2010-12" db="EMBL/GenBank/DDBJ databases">
        <title>The Genome Sequence of Coprobacillus sp. strain 29_1.</title>
        <authorList>
            <consortium name="The Broad Institute Genome Sequencing Platform"/>
            <person name="Earl A."/>
            <person name="Ward D."/>
            <person name="Feldgarden M."/>
            <person name="Gevers D."/>
            <person name="Daigneault M."/>
            <person name="Sibley C.D."/>
            <person name="White A."/>
            <person name="Strauss J."/>
            <person name="Allen-Vercoe E."/>
            <person name="Young S.K."/>
            <person name="Zeng Q."/>
            <person name="Gargeya S."/>
            <person name="Fitzgerald M."/>
            <person name="Haas B."/>
            <person name="Abouelleil A."/>
            <person name="Alvarado L."/>
            <person name="Arachchi H.M."/>
            <person name="Berlin A."/>
            <person name="Brown A."/>
            <person name="Chapman S.B."/>
            <person name="Chen Z."/>
            <person name="Dunbar C."/>
            <person name="Freedman E."/>
            <person name="Gearin G."/>
            <person name="Gellesch M."/>
            <person name="Goldberg J."/>
            <person name="Griggs A."/>
            <person name="Gujja S."/>
            <person name="Heilman E."/>
            <person name="Heiman D."/>
            <person name="Howarth C."/>
            <person name="Larson L."/>
            <person name="Lui A."/>
            <person name="MacDonald P.J.P."/>
            <person name="Mehta T."/>
            <person name="Montmayeur A."/>
            <person name="Murphy C."/>
            <person name="Neiman D."/>
            <person name="Pearson M."/>
            <person name="Priest M."/>
            <person name="Roberts A."/>
            <person name="Saif S."/>
            <person name="Shea T."/>
            <person name="Shenoy N."/>
            <person name="Sisk P."/>
            <person name="Stolte C."/>
            <person name="Sykes S."/>
            <person name="White J."/>
            <person name="Yandava C."/>
            <person name="Nusbaum C."/>
            <person name="Birren B."/>
        </authorList>
    </citation>
    <scope>NUCLEOTIDE SEQUENCE [LARGE SCALE GENOMIC DNA]</scope>
    <source>
        <strain evidence="8 9">29_1</strain>
    </source>
</reference>
<dbReference type="InterPro" id="IPR011055">
    <property type="entry name" value="Dup_hybrid_motif"/>
</dbReference>